<evidence type="ECO:0000313" key="1">
    <source>
        <dbReference type="EMBL" id="AIW62621.1"/>
    </source>
</evidence>
<dbReference type="EMBL" id="KF860713">
    <property type="protein sequence ID" value="AIW62621.1"/>
    <property type="molecule type" value="mRNA"/>
</dbReference>
<organism evidence="1">
    <name type="scientific">Scytodes thoracica</name>
    <name type="common">Spitting spider</name>
    <name type="synonym">Aranea thoracica</name>
    <dbReference type="NCBI Taxonomy" id="1112478"/>
    <lineage>
        <taxon>Eukaryota</taxon>
        <taxon>Metazoa</taxon>
        <taxon>Ecdysozoa</taxon>
        <taxon>Arthropoda</taxon>
        <taxon>Chelicerata</taxon>
        <taxon>Arachnida</taxon>
        <taxon>Araneae</taxon>
        <taxon>Araneomorphae</taxon>
        <taxon>Haplogynae</taxon>
        <taxon>Scytodoidea</taxon>
        <taxon>Scytodidae</taxon>
        <taxon>Scytodes</taxon>
    </lineage>
</organism>
<dbReference type="AlphaFoldDB" id="A0A0A0VA32"/>
<reference evidence="1" key="2">
    <citation type="journal article" date="2014" name="J. Proteome Res.">
        <title>Spit and venom from scytodes spiders: a diverse and distinct cocktail.</title>
        <authorList>
            <person name="Zobel-Thropp P.A."/>
            <person name="Correa S.M."/>
            <person name="Garb J.E."/>
            <person name="Binford G.J."/>
        </authorList>
    </citation>
    <scope>NUCLEOTIDE SEQUENCE</scope>
    <source>
        <tissue evidence="1">Venom gland</tissue>
    </source>
</reference>
<name>A0A0A0VA32_SCYTH</name>
<accession>A0A0A0VA32</accession>
<sequence length="31" mass="3673">MVNISIEIHTSFCWLMYNFKLLLTCLPSKLL</sequence>
<proteinExistence type="evidence at transcript level"/>
<reference evidence="1" key="1">
    <citation type="submission" date="2013-11" db="EMBL/GenBank/DDBJ databases">
        <authorList>
            <person name="Thropp P.A."/>
            <person name="Correa S.M."/>
            <person name="Garb J.E."/>
            <person name="Binford G.J."/>
        </authorList>
    </citation>
    <scope>NUCLEOTIDE SEQUENCE</scope>
    <source>
        <tissue evidence="1">Venom gland</tissue>
    </source>
</reference>
<protein>
    <submittedName>
        <fullName evidence="1">Uncharacterized protein</fullName>
    </submittedName>
</protein>